<dbReference type="Pfam" id="PF00440">
    <property type="entry name" value="TetR_N"/>
    <property type="match status" value="1"/>
</dbReference>
<dbReference type="PROSITE" id="PS50977">
    <property type="entry name" value="HTH_TETR_2"/>
    <property type="match status" value="1"/>
</dbReference>
<comment type="caution">
    <text evidence="7">The sequence shown here is derived from an EMBL/GenBank/DDBJ whole genome shotgun (WGS) entry which is preliminary data.</text>
</comment>
<proteinExistence type="predicted"/>
<evidence type="ECO:0000256" key="4">
    <source>
        <dbReference type="ARBA" id="ARBA00023163"/>
    </source>
</evidence>
<evidence type="ECO:0000256" key="3">
    <source>
        <dbReference type="ARBA" id="ARBA00023125"/>
    </source>
</evidence>
<evidence type="ECO:0000313" key="8">
    <source>
        <dbReference type="Proteomes" id="UP001224122"/>
    </source>
</evidence>
<keyword evidence="3 5" id="KW-0238">DNA-binding</keyword>
<dbReference type="RefSeq" id="WP_307413970.1">
    <property type="nucleotide sequence ID" value="NZ_JAUSTW010000016.1"/>
</dbReference>
<keyword evidence="2" id="KW-0805">Transcription regulation</keyword>
<organism evidence="7 8">
    <name type="scientific">Neobacillus ginsengisoli</name>
    <dbReference type="NCBI Taxonomy" id="904295"/>
    <lineage>
        <taxon>Bacteria</taxon>
        <taxon>Bacillati</taxon>
        <taxon>Bacillota</taxon>
        <taxon>Bacilli</taxon>
        <taxon>Bacillales</taxon>
        <taxon>Bacillaceae</taxon>
        <taxon>Neobacillus</taxon>
    </lineage>
</organism>
<evidence type="ECO:0000256" key="5">
    <source>
        <dbReference type="PROSITE-ProRule" id="PRU00335"/>
    </source>
</evidence>
<sequence length="216" mass="24431">MSNNSELHSKEIRTVKTYQEARLQNTENLRQNVVDAAAILLQEGGPEAVTVRRVADKMACSTKIIYSLFGSKDELAKQLYLDGCKLLAQTFEAVPKQENPQQYLRELGNAYWSFGLNYSSYYKMMFGGAISFKQDEESLQGTVTALQQVMNVLEEAVQQELIDVKDLTLVIFKIWASLHGVIHLYLGGHLKNDESARVVYDQMLSDLIRTIFGTHT</sequence>
<keyword evidence="8" id="KW-1185">Reference proteome</keyword>
<dbReference type="Proteomes" id="UP001224122">
    <property type="component" value="Unassembled WGS sequence"/>
</dbReference>
<dbReference type="InterPro" id="IPR025996">
    <property type="entry name" value="MT1864/Rv1816-like_C"/>
</dbReference>
<dbReference type="Gene3D" id="1.10.357.10">
    <property type="entry name" value="Tetracycline Repressor, domain 2"/>
    <property type="match status" value="1"/>
</dbReference>
<gene>
    <name evidence="7" type="ORF">J2S10_005324</name>
</gene>
<protein>
    <submittedName>
        <fullName evidence="7">AcrR family transcriptional regulator</fullName>
    </submittedName>
</protein>
<name>A0ABT9Y3K8_9BACI</name>
<evidence type="ECO:0000256" key="1">
    <source>
        <dbReference type="ARBA" id="ARBA00022491"/>
    </source>
</evidence>
<feature type="domain" description="HTH tetR-type" evidence="6">
    <location>
        <begin position="27"/>
        <end position="87"/>
    </location>
</feature>
<reference evidence="7 8" key="1">
    <citation type="submission" date="2023-07" db="EMBL/GenBank/DDBJ databases">
        <title>Genomic Encyclopedia of Type Strains, Phase IV (KMG-IV): sequencing the most valuable type-strain genomes for metagenomic binning, comparative biology and taxonomic classification.</title>
        <authorList>
            <person name="Goeker M."/>
        </authorList>
    </citation>
    <scope>NUCLEOTIDE SEQUENCE [LARGE SCALE GENOMIC DNA]</scope>
    <source>
        <strain evidence="7 8">DSM 27594</strain>
    </source>
</reference>
<dbReference type="InterPro" id="IPR009057">
    <property type="entry name" value="Homeodomain-like_sf"/>
</dbReference>
<dbReference type="InterPro" id="IPR050624">
    <property type="entry name" value="HTH-type_Tx_Regulator"/>
</dbReference>
<evidence type="ECO:0000259" key="6">
    <source>
        <dbReference type="PROSITE" id="PS50977"/>
    </source>
</evidence>
<dbReference type="PANTHER" id="PTHR43479:SF11">
    <property type="entry name" value="ACREF_ENVCD OPERON REPRESSOR-RELATED"/>
    <property type="match status" value="1"/>
</dbReference>
<dbReference type="PANTHER" id="PTHR43479">
    <property type="entry name" value="ACREF/ENVCD OPERON REPRESSOR-RELATED"/>
    <property type="match status" value="1"/>
</dbReference>
<dbReference type="InterPro" id="IPR036271">
    <property type="entry name" value="Tet_transcr_reg_TetR-rel_C_sf"/>
</dbReference>
<dbReference type="Pfam" id="PF13305">
    <property type="entry name" value="TetR_C_33"/>
    <property type="match status" value="1"/>
</dbReference>
<dbReference type="InterPro" id="IPR001647">
    <property type="entry name" value="HTH_TetR"/>
</dbReference>
<evidence type="ECO:0000313" key="7">
    <source>
        <dbReference type="EMBL" id="MDQ0202095.1"/>
    </source>
</evidence>
<keyword evidence="1" id="KW-0678">Repressor</keyword>
<dbReference type="SUPFAM" id="SSF46689">
    <property type="entry name" value="Homeodomain-like"/>
    <property type="match status" value="1"/>
</dbReference>
<keyword evidence="4" id="KW-0804">Transcription</keyword>
<dbReference type="EMBL" id="JAUSTW010000016">
    <property type="protein sequence ID" value="MDQ0202095.1"/>
    <property type="molecule type" value="Genomic_DNA"/>
</dbReference>
<accession>A0ABT9Y3K8</accession>
<dbReference type="SUPFAM" id="SSF48498">
    <property type="entry name" value="Tetracyclin repressor-like, C-terminal domain"/>
    <property type="match status" value="1"/>
</dbReference>
<dbReference type="Gene3D" id="1.10.10.60">
    <property type="entry name" value="Homeodomain-like"/>
    <property type="match status" value="1"/>
</dbReference>
<feature type="DNA-binding region" description="H-T-H motif" evidence="5">
    <location>
        <begin position="50"/>
        <end position="69"/>
    </location>
</feature>
<evidence type="ECO:0000256" key="2">
    <source>
        <dbReference type="ARBA" id="ARBA00023015"/>
    </source>
</evidence>